<feature type="transmembrane region" description="Helical" evidence="6">
    <location>
        <begin position="35"/>
        <end position="57"/>
    </location>
</feature>
<keyword evidence="4 6" id="KW-1133">Transmembrane helix</keyword>
<sequence length="256" mass="27768">MSHYDRNSSFGYGRGVARSTTAEIDEGLRSYMLGVYNYMTLGLAVTGLVALGTYLLANPTFMGGKLVALSPFGQMLYTTPLRWVVMLAPLGFVFLIGARAASMSAASARNMFLAFSAVMGLSMSSILLVFTGVSVARVFFITAAAFGGLSIYGYMTKRDLSAFGSFLVMGVWGLVIAGLVNLFLQSSGLQFALSILSVLIFSGLTAWDTQNIKDMYYEGDGYEVAQKKSVFGALSLYLDFINMFQSLLFLFGQRND</sequence>
<dbReference type="PANTHER" id="PTHR23291:SF50">
    <property type="entry name" value="PROTEIN LIFEGUARD 4"/>
    <property type="match status" value="1"/>
</dbReference>
<evidence type="ECO:0000256" key="3">
    <source>
        <dbReference type="ARBA" id="ARBA00022692"/>
    </source>
</evidence>
<evidence type="ECO:0000256" key="1">
    <source>
        <dbReference type="ARBA" id="ARBA00004141"/>
    </source>
</evidence>
<organism evidence="7 8">
    <name type="scientific">Methylocystis echinoides</name>
    <dbReference type="NCBI Taxonomy" id="29468"/>
    <lineage>
        <taxon>Bacteria</taxon>
        <taxon>Pseudomonadati</taxon>
        <taxon>Pseudomonadota</taxon>
        <taxon>Alphaproteobacteria</taxon>
        <taxon>Hyphomicrobiales</taxon>
        <taxon>Methylocystaceae</taxon>
        <taxon>Methylocystis</taxon>
    </lineage>
</organism>
<evidence type="ECO:0000256" key="2">
    <source>
        <dbReference type="ARBA" id="ARBA00010350"/>
    </source>
</evidence>
<feature type="transmembrane region" description="Helical" evidence="6">
    <location>
        <begin position="136"/>
        <end position="155"/>
    </location>
</feature>
<dbReference type="InterPro" id="IPR006214">
    <property type="entry name" value="Bax_inhibitor_1-related"/>
</dbReference>
<evidence type="ECO:0000256" key="5">
    <source>
        <dbReference type="ARBA" id="ARBA00023136"/>
    </source>
</evidence>
<dbReference type="RefSeq" id="WP_281801241.1">
    <property type="nucleotide sequence ID" value="NZ_BSEC01000001.1"/>
</dbReference>
<dbReference type="AlphaFoldDB" id="A0A9W6LR55"/>
<comment type="subcellular location">
    <subcellularLocation>
        <location evidence="1">Membrane</location>
        <topology evidence="1">Multi-pass membrane protein</topology>
    </subcellularLocation>
</comment>
<evidence type="ECO:0000313" key="8">
    <source>
        <dbReference type="Proteomes" id="UP001144323"/>
    </source>
</evidence>
<dbReference type="GO" id="GO:0005886">
    <property type="term" value="C:plasma membrane"/>
    <property type="evidence" value="ECO:0007669"/>
    <property type="project" value="TreeGrafter"/>
</dbReference>
<dbReference type="CDD" id="cd10432">
    <property type="entry name" value="BI-1-like_bacterial"/>
    <property type="match status" value="1"/>
</dbReference>
<reference evidence="7" key="1">
    <citation type="journal article" date="2023" name="Int. J. Syst. Evol. Microbiol.">
        <title>Methylocystis iwaonis sp. nov., a type II methane-oxidizing bacterium from surface soil of a rice paddy field in Japan, and emended description of the genus Methylocystis (ex Whittenbury et al. 1970) Bowman et al. 1993.</title>
        <authorList>
            <person name="Kaise H."/>
            <person name="Sawadogo J.B."/>
            <person name="Alam M.S."/>
            <person name="Ueno C."/>
            <person name="Dianou D."/>
            <person name="Shinjo R."/>
            <person name="Asakawa S."/>
        </authorList>
    </citation>
    <scope>NUCLEOTIDE SEQUENCE</scope>
    <source>
        <strain evidence="7">LMG27198</strain>
    </source>
</reference>
<gene>
    <name evidence="7" type="ORF">LMG27198_11750</name>
</gene>
<accession>A0A9W6LR55</accession>
<comment type="caution">
    <text evidence="7">The sequence shown here is derived from an EMBL/GenBank/DDBJ whole genome shotgun (WGS) entry which is preliminary data.</text>
</comment>
<dbReference type="EMBL" id="BSEC01000001">
    <property type="protein sequence ID" value="GLI92183.1"/>
    <property type="molecule type" value="Genomic_DNA"/>
</dbReference>
<feature type="transmembrane region" description="Helical" evidence="6">
    <location>
        <begin position="162"/>
        <end position="184"/>
    </location>
</feature>
<name>A0A9W6LR55_9HYPH</name>
<keyword evidence="5 6" id="KW-0472">Membrane</keyword>
<proteinExistence type="inferred from homology"/>
<evidence type="ECO:0000313" key="7">
    <source>
        <dbReference type="EMBL" id="GLI92183.1"/>
    </source>
</evidence>
<keyword evidence="8" id="KW-1185">Reference proteome</keyword>
<dbReference type="Proteomes" id="UP001144323">
    <property type="component" value="Unassembled WGS sequence"/>
</dbReference>
<evidence type="ECO:0000256" key="4">
    <source>
        <dbReference type="ARBA" id="ARBA00022989"/>
    </source>
</evidence>
<keyword evidence="3 6" id="KW-0812">Transmembrane</keyword>
<feature type="transmembrane region" description="Helical" evidence="6">
    <location>
        <begin position="110"/>
        <end position="130"/>
    </location>
</feature>
<dbReference type="Pfam" id="PF01027">
    <property type="entry name" value="Bax1-I"/>
    <property type="match status" value="1"/>
</dbReference>
<evidence type="ECO:0000256" key="6">
    <source>
        <dbReference type="RuleBase" id="RU004379"/>
    </source>
</evidence>
<dbReference type="PANTHER" id="PTHR23291">
    <property type="entry name" value="BAX INHIBITOR-RELATED"/>
    <property type="match status" value="1"/>
</dbReference>
<feature type="transmembrane region" description="Helical" evidence="6">
    <location>
        <begin position="77"/>
        <end position="98"/>
    </location>
</feature>
<feature type="transmembrane region" description="Helical" evidence="6">
    <location>
        <begin position="190"/>
        <end position="209"/>
    </location>
</feature>
<protein>
    <submittedName>
        <fullName evidence="7">Membrane protein</fullName>
    </submittedName>
</protein>
<feature type="transmembrane region" description="Helical" evidence="6">
    <location>
        <begin position="230"/>
        <end position="251"/>
    </location>
</feature>
<comment type="similarity">
    <text evidence="2 6">Belongs to the BI1 family.</text>
</comment>